<reference evidence="8" key="2">
    <citation type="submission" date="2020-09" db="EMBL/GenBank/DDBJ databases">
        <authorList>
            <person name="Sun Q."/>
            <person name="Zhou Y."/>
        </authorList>
    </citation>
    <scope>NUCLEOTIDE SEQUENCE</scope>
    <source>
        <strain evidence="8">CGMCC 1.15178</strain>
    </source>
</reference>
<feature type="domain" description="Alpha-L-rhamnosidase six-hairpin glycosidase" evidence="6">
    <location>
        <begin position="592"/>
        <end position="926"/>
    </location>
</feature>
<comment type="caution">
    <text evidence="8">The sequence shown here is derived from an EMBL/GenBank/DDBJ whole genome shotgun (WGS) entry which is preliminary data.</text>
</comment>
<dbReference type="SUPFAM" id="SSF49785">
    <property type="entry name" value="Galactose-binding domain-like"/>
    <property type="match status" value="1"/>
</dbReference>
<feature type="domain" description="Alpha-L-rhamnosidase C-terminal" evidence="7">
    <location>
        <begin position="935"/>
        <end position="1003"/>
    </location>
</feature>
<evidence type="ECO:0000256" key="3">
    <source>
        <dbReference type="ARBA" id="ARBA00022801"/>
    </source>
</evidence>
<dbReference type="Pfam" id="PF17390">
    <property type="entry name" value="Bac_rhamnosid_C"/>
    <property type="match status" value="1"/>
</dbReference>
<dbReference type="InterPro" id="IPR012341">
    <property type="entry name" value="6hp_glycosidase-like_sf"/>
</dbReference>
<dbReference type="Pfam" id="PF25788">
    <property type="entry name" value="Ig_Rha78A_N"/>
    <property type="match status" value="1"/>
</dbReference>
<dbReference type="InterPro" id="IPR035398">
    <property type="entry name" value="Bac_rhamnosid_C"/>
</dbReference>
<dbReference type="EC" id="3.2.1.40" evidence="2"/>
<dbReference type="InterPro" id="IPR013783">
    <property type="entry name" value="Ig-like_fold"/>
</dbReference>
<dbReference type="Gene3D" id="1.50.10.10">
    <property type="match status" value="1"/>
</dbReference>
<evidence type="ECO:0000259" key="7">
    <source>
        <dbReference type="Pfam" id="PF17390"/>
    </source>
</evidence>
<dbReference type="GO" id="GO:0030596">
    <property type="term" value="F:alpha-L-rhamnosidase activity"/>
    <property type="evidence" value="ECO:0007669"/>
    <property type="project" value="UniProtKB-EC"/>
</dbReference>
<dbReference type="SUPFAM" id="SSF48208">
    <property type="entry name" value="Six-hairpin glycosidases"/>
    <property type="match status" value="1"/>
</dbReference>
<sequence>MFNIEEMTLDYGRNPIGTDHPQPAFSWMLQAGQDTRGCKQSAYRIIVSNEEDHIVHNRGDVWDTGKVLSSQSQHLIYNGSPLASCTRYYWKVKVWDQHGAESEWSKPSHWETAFLSASDWQADWITAPFLQDPVPEPDLLKGVPVIWDIQEPEIPITDPIRYFRLRFSVQEQRPRAAKLQIYAVDSVYIYVNGQDQGLFFPYAQTVTLDILEWTRQGDNVIAVRSDGGDKGFIAVLSITSHQGIEQLYTTADEWKVSHTPAEGWLDPAYDSGHWRSPVAIGQFGEGEWSSYKRILYPVNRGYGPNPVFGTTFHVKASLAQARLYISALGIYSCRLNGEPVSGDKFAPGWTDYHTRIPYQTYDITPQLSAGDNRLEAIVASGWYAGLIGICGPYQYGGRTALRAQLQLHYTDGSMEVISTDEQWQVSESAVRTSDMLMGECYDARMEEASPPWQAAILLDNPAAGEMKAAEGPPIRHMRSLPVKSIAHIDGSKYLVDMGQNMVGWVRLRMTGTRGEHIRLRYAERLDAGGKLYTLNLRSARQTDHYTLKGGGEEVFEPMFTYHGFQYVEIEGYPGTLTADMIEGIVIHSALEEVGQMSTSNPMVNRLLENIRWSQRGNFIGVPLDCPQRDERLGWTGDAHAFARTATYNMNSAAFYRKWLTDIRDAQREDGAYPNVAPDVVSLGAGFVFFGDGGVITPWTLYKAYGDKRYILDNYDAMKSWIAFLRRDCDERLLRRTETFGDHLSYGSETPKAVINAAFFAYSVKLMREMSEEIGETADAAEYGRLFEQLKRTFQEHFVADDGRIAGHTQTAYVLGLKVGLLSEENIPRVVQYLVEDIRRHDWHITTGFMGVSYILAVLTDYGQADTAFRLLLQDTFPSWLYPVKNGATTMWERWDGWNEEKGFQDPEMNSFNHYALGSVGEWLYRYLAGIDVAEGLYGFQKFIIRPIIGGGFTNINCRYKSLYGWIESSWEHADGVLNMLVEVPANTTAEIAVPARDSASVTIDGESATTADWSAADGSWTLLRQEEGIVWLRAGSGRYRLKSTLE</sequence>
<evidence type="ECO:0000259" key="4">
    <source>
        <dbReference type="Pfam" id="PF05592"/>
    </source>
</evidence>
<dbReference type="Pfam" id="PF08531">
    <property type="entry name" value="Bac_rhamnosid_N"/>
    <property type="match status" value="1"/>
</dbReference>
<dbReference type="AlphaFoldDB" id="A0A916Z7F7"/>
<dbReference type="InterPro" id="IPR013737">
    <property type="entry name" value="Bac_rhamnosid_N"/>
</dbReference>
<evidence type="ECO:0000259" key="6">
    <source>
        <dbReference type="Pfam" id="PF17389"/>
    </source>
</evidence>
<dbReference type="Gene3D" id="2.60.120.260">
    <property type="entry name" value="Galactose-binding domain-like"/>
    <property type="match status" value="3"/>
</dbReference>
<evidence type="ECO:0000313" key="8">
    <source>
        <dbReference type="EMBL" id="GGD79879.1"/>
    </source>
</evidence>
<gene>
    <name evidence="8" type="ORF">GCM10010911_42490</name>
</gene>
<dbReference type="PANTHER" id="PTHR33307">
    <property type="entry name" value="ALPHA-RHAMNOSIDASE (EUROFUNG)"/>
    <property type="match status" value="1"/>
</dbReference>
<dbReference type="Pfam" id="PF17389">
    <property type="entry name" value="Bac_rhamnosid6H"/>
    <property type="match status" value="1"/>
</dbReference>
<dbReference type="InterPro" id="IPR008979">
    <property type="entry name" value="Galactose-bd-like_sf"/>
</dbReference>
<organism evidence="8 9">
    <name type="scientific">Paenibacillus nasutitermitis</name>
    <dbReference type="NCBI Taxonomy" id="1652958"/>
    <lineage>
        <taxon>Bacteria</taxon>
        <taxon>Bacillati</taxon>
        <taxon>Bacillota</taxon>
        <taxon>Bacilli</taxon>
        <taxon>Bacillales</taxon>
        <taxon>Paenibacillaceae</taxon>
        <taxon>Paenibacillus</taxon>
    </lineage>
</organism>
<dbReference type="InterPro" id="IPR035396">
    <property type="entry name" value="Bac_rhamnosid6H"/>
</dbReference>
<feature type="domain" description="Bacterial alpha-L-rhamnosidase N-terminal" evidence="5">
    <location>
        <begin position="318"/>
        <end position="475"/>
    </location>
</feature>
<keyword evidence="9" id="KW-1185">Reference proteome</keyword>
<dbReference type="Pfam" id="PF05592">
    <property type="entry name" value="Bac_rhamnosid"/>
    <property type="match status" value="1"/>
</dbReference>
<accession>A0A916Z7F7</accession>
<evidence type="ECO:0000259" key="5">
    <source>
        <dbReference type="Pfam" id="PF08531"/>
    </source>
</evidence>
<dbReference type="InterPro" id="IPR008902">
    <property type="entry name" value="Rhamnosid_concanavalin"/>
</dbReference>
<evidence type="ECO:0000256" key="2">
    <source>
        <dbReference type="ARBA" id="ARBA00012652"/>
    </source>
</evidence>
<dbReference type="PIRSF" id="PIRSF010631">
    <property type="entry name" value="A-rhamnsds"/>
    <property type="match status" value="1"/>
</dbReference>
<reference evidence="8" key="1">
    <citation type="journal article" date="2014" name="Int. J. Syst. Evol. Microbiol.">
        <title>Complete genome sequence of Corynebacterium casei LMG S-19264T (=DSM 44701T), isolated from a smear-ripened cheese.</title>
        <authorList>
            <consortium name="US DOE Joint Genome Institute (JGI-PGF)"/>
            <person name="Walter F."/>
            <person name="Albersmeier A."/>
            <person name="Kalinowski J."/>
            <person name="Ruckert C."/>
        </authorList>
    </citation>
    <scope>NUCLEOTIDE SEQUENCE</scope>
    <source>
        <strain evidence="8">CGMCC 1.15178</strain>
    </source>
</reference>
<feature type="domain" description="Alpha-L-rhamnosidase concanavalin-like" evidence="4">
    <location>
        <begin position="488"/>
        <end position="587"/>
    </location>
</feature>
<comment type="catalytic activity">
    <reaction evidence="1">
        <text>Hydrolysis of terminal non-reducing alpha-L-rhamnose residues in alpha-L-rhamnosides.</text>
        <dbReference type="EC" id="3.2.1.40"/>
    </reaction>
</comment>
<dbReference type="GO" id="GO:0005975">
    <property type="term" value="P:carbohydrate metabolic process"/>
    <property type="evidence" value="ECO:0007669"/>
    <property type="project" value="InterPro"/>
</dbReference>
<evidence type="ECO:0000313" key="9">
    <source>
        <dbReference type="Proteomes" id="UP000612456"/>
    </source>
</evidence>
<dbReference type="Proteomes" id="UP000612456">
    <property type="component" value="Unassembled WGS sequence"/>
</dbReference>
<dbReference type="PANTHER" id="PTHR33307:SF6">
    <property type="entry name" value="ALPHA-RHAMNOSIDASE (EUROFUNG)-RELATED"/>
    <property type="match status" value="1"/>
</dbReference>
<evidence type="ECO:0000256" key="1">
    <source>
        <dbReference type="ARBA" id="ARBA00001445"/>
    </source>
</evidence>
<dbReference type="EMBL" id="BMHP01000003">
    <property type="protein sequence ID" value="GGD79879.1"/>
    <property type="molecule type" value="Genomic_DNA"/>
</dbReference>
<proteinExistence type="predicted"/>
<dbReference type="Gene3D" id="2.60.420.10">
    <property type="entry name" value="Maltose phosphorylase, domain 3"/>
    <property type="match status" value="1"/>
</dbReference>
<dbReference type="InterPro" id="IPR008928">
    <property type="entry name" value="6-hairpin_glycosidase_sf"/>
</dbReference>
<dbReference type="InterPro" id="IPR016007">
    <property type="entry name" value="Alpha_rhamnosid"/>
</dbReference>
<dbReference type="Gene3D" id="2.60.40.10">
    <property type="entry name" value="Immunoglobulins"/>
    <property type="match status" value="1"/>
</dbReference>
<protein>
    <recommendedName>
        <fullName evidence="2">alpha-L-rhamnosidase</fullName>
        <ecNumber evidence="2">3.2.1.40</ecNumber>
    </recommendedName>
</protein>
<keyword evidence="3" id="KW-0378">Hydrolase</keyword>
<name>A0A916Z7F7_9BACL</name>